<keyword evidence="2" id="KW-1185">Reference proteome</keyword>
<accession>A0ABV7B8A1</accession>
<dbReference type="Gene3D" id="3.50.50.60">
    <property type="entry name" value="FAD/NAD(P)-binding domain"/>
    <property type="match status" value="1"/>
</dbReference>
<evidence type="ECO:0000313" key="1">
    <source>
        <dbReference type="EMBL" id="MFC2992410.1"/>
    </source>
</evidence>
<dbReference type="EMBL" id="JBHRSQ010000012">
    <property type="protein sequence ID" value="MFC2992410.1"/>
    <property type="molecule type" value="Genomic_DNA"/>
</dbReference>
<dbReference type="RefSeq" id="WP_379758584.1">
    <property type="nucleotide sequence ID" value="NZ_JBHRSQ010000012.1"/>
</dbReference>
<comment type="caution">
    <text evidence="1">The sequence shown here is derived from an EMBL/GenBank/DDBJ whole genome shotgun (WGS) entry which is preliminary data.</text>
</comment>
<evidence type="ECO:0000313" key="2">
    <source>
        <dbReference type="Proteomes" id="UP001595386"/>
    </source>
</evidence>
<name>A0ABV7B8A1_9GAMM</name>
<proteinExistence type="predicted"/>
<protein>
    <submittedName>
        <fullName evidence="1">Lycopene cyclase family protein</fullName>
    </submittedName>
</protein>
<dbReference type="SUPFAM" id="SSF51905">
    <property type="entry name" value="FAD/NAD(P)-binding domain"/>
    <property type="match status" value="1"/>
</dbReference>
<sequence length="398" mass="44874">MTRMPDTDVAIIGAGLAGLSIATWLAESGDGATLPRVTLIEPRLEDANDHTWCFWDQQPHPFREAICHRWPRWRLHHKGQVVEREDQEACYAMISEDALSTTASRKLQDVNEFDVKRGTYVRSISPGRDFLDVNTTLGTLEARLVIDTRPPSLSSLSRQQGMWQVFHGLELEVPGHGFDVTTATLMDFQPSTDSIDFIYLLPLSSTRLLVEWTCFHVDRGAPTCRDLLTPEGLPNRLAHWLHQRLTGWTVIRHETGCLPMMPVRPPTLDSRYLAAGVRGGWMRPSTGYSFETCQRGARAVSGQLLQAAATGRWQLSAPRLRGPVLHWMDKVFLHALRRQPERAPEWFMQMFASTQAAQQRRFLGDTPGWLDMLAMMRALPSAPFLKAALAMAILPTGR</sequence>
<dbReference type="InterPro" id="IPR036188">
    <property type="entry name" value="FAD/NAD-bd_sf"/>
</dbReference>
<dbReference type="Pfam" id="PF05834">
    <property type="entry name" value="Lycopene_cycl"/>
    <property type="match status" value="1"/>
</dbReference>
<organism evidence="1 2">
    <name type="scientific">Halomonas tibetensis</name>
    <dbReference type="NCBI Taxonomy" id="2259590"/>
    <lineage>
        <taxon>Bacteria</taxon>
        <taxon>Pseudomonadati</taxon>
        <taxon>Pseudomonadota</taxon>
        <taxon>Gammaproteobacteria</taxon>
        <taxon>Oceanospirillales</taxon>
        <taxon>Halomonadaceae</taxon>
        <taxon>Halomonas</taxon>
    </lineage>
</organism>
<gene>
    <name evidence="1" type="ORF">ACFODV_10245</name>
</gene>
<dbReference type="Proteomes" id="UP001595386">
    <property type="component" value="Unassembled WGS sequence"/>
</dbReference>
<reference evidence="2" key="1">
    <citation type="journal article" date="2019" name="Int. J. Syst. Evol. Microbiol.">
        <title>The Global Catalogue of Microorganisms (GCM) 10K type strain sequencing project: providing services to taxonomists for standard genome sequencing and annotation.</title>
        <authorList>
            <consortium name="The Broad Institute Genomics Platform"/>
            <consortium name="The Broad Institute Genome Sequencing Center for Infectious Disease"/>
            <person name="Wu L."/>
            <person name="Ma J."/>
        </authorList>
    </citation>
    <scope>NUCLEOTIDE SEQUENCE [LARGE SCALE GENOMIC DNA]</scope>
    <source>
        <strain evidence="2">KCTC 52660</strain>
    </source>
</reference>